<dbReference type="InterPro" id="IPR036860">
    <property type="entry name" value="SH2_dom_sf"/>
</dbReference>
<feature type="domain" description="SH3" evidence="6">
    <location>
        <begin position="433"/>
        <end position="494"/>
    </location>
</feature>
<reference evidence="9" key="1">
    <citation type="journal article" date="2023" name="Mol. Biol. Evol.">
        <title>Third-Generation Sequencing Reveals the Adaptive Role of the Epigenome in Three Deep-Sea Polychaetes.</title>
        <authorList>
            <person name="Perez M."/>
            <person name="Aroh O."/>
            <person name="Sun Y."/>
            <person name="Lan Y."/>
            <person name="Juniper S.K."/>
            <person name="Young C.R."/>
            <person name="Angers B."/>
            <person name="Qian P.Y."/>
        </authorList>
    </citation>
    <scope>NUCLEOTIDE SEQUENCE</scope>
    <source>
        <strain evidence="9">P08H-3</strain>
    </source>
</reference>
<evidence type="ECO:0000313" key="9">
    <source>
        <dbReference type="EMBL" id="KAK2141216.1"/>
    </source>
</evidence>
<dbReference type="InterPro" id="IPR036028">
    <property type="entry name" value="SH3-like_dom_sf"/>
</dbReference>
<dbReference type="SUPFAM" id="SSF50729">
    <property type="entry name" value="PH domain-like"/>
    <property type="match status" value="1"/>
</dbReference>
<evidence type="ECO:0000259" key="7">
    <source>
        <dbReference type="PROSITE" id="PS50010"/>
    </source>
</evidence>
<gene>
    <name evidence="9" type="ORF">LSH36_1139g00015</name>
</gene>
<name>A0AAD9IV94_9ANNE</name>
<organism evidence="9 10">
    <name type="scientific">Paralvinella palmiformis</name>
    <dbReference type="NCBI Taxonomy" id="53620"/>
    <lineage>
        <taxon>Eukaryota</taxon>
        <taxon>Metazoa</taxon>
        <taxon>Spiralia</taxon>
        <taxon>Lophotrochozoa</taxon>
        <taxon>Annelida</taxon>
        <taxon>Polychaeta</taxon>
        <taxon>Sedentaria</taxon>
        <taxon>Canalipalpata</taxon>
        <taxon>Terebellida</taxon>
        <taxon>Terebelliformia</taxon>
        <taxon>Alvinellidae</taxon>
        <taxon>Paralvinella</taxon>
    </lineage>
</organism>
<dbReference type="Gene3D" id="1.20.900.10">
    <property type="entry name" value="Dbl homology (DH) domain"/>
    <property type="match status" value="1"/>
</dbReference>
<evidence type="ECO:0000259" key="8">
    <source>
        <dbReference type="PROSITE" id="PS50081"/>
    </source>
</evidence>
<keyword evidence="10" id="KW-1185">Reference proteome</keyword>
<dbReference type="InterPro" id="IPR011993">
    <property type="entry name" value="PH-like_dom_sf"/>
</dbReference>
<dbReference type="AlphaFoldDB" id="A0AAD9IV94"/>
<feature type="domain" description="SH2" evidence="5">
    <location>
        <begin position="338"/>
        <end position="427"/>
    </location>
</feature>
<dbReference type="InterPro" id="IPR035899">
    <property type="entry name" value="DBL_dom_sf"/>
</dbReference>
<evidence type="ECO:0000256" key="1">
    <source>
        <dbReference type="ARBA" id="ARBA00022443"/>
    </source>
</evidence>
<dbReference type="SMART" id="SM00252">
    <property type="entry name" value="SH2"/>
    <property type="match status" value="1"/>
</dbReference>
<dbReference type="CDD" id="cd20810">
    <property type="entry name" value="C1_VAV"/>
    <property type="match status" value="1"/>
</dbReference>
<keyword evidence="1 4" id="KW-0728">SH3 domain</keyword>
<evidence type="ECO:0000256" key="3">
    <source>
        <dbReference type="PROSITE-ProRule" id="PRU00191"/>
    </source>
</evidence>
<dbReference type="SUPFAM" id="SSF50044">
    <property type="entry name" value="SH3-domain"/>
    <property type="match status" value="1"/>
</dbReference>
<dbReference type="CDD" id="cd00174">
    <property type="entry name" value="SH3"/>
    <property type="match status" value="1"/>
</dbReference>
<dbReference type="Proteomes" id="UP001208570">
    <property type="component" value="Unassembled WGS sequence"/>
</dbReference>
<dbReference type="GO" id="GO:0005085">
    <property type="term" value="F:guanyl-nucleotide exchange factor activity"/>
    <property type="evidence" value="ECO:0007669"/>
    <property type="project" value="InterPro"/>
</dbReference>
<dbReference type="Pfam" id="PF00018">
    <property type="entry name" value="SH3_1"/>
    <property type="match status" value="1"/>
</dbReference>
<dbReference type="Pfam" id="PF00017">
    <property type="entry name" value="SH2"/>
    <property type="match status" value="1"/>
</dbReference>
<dbReference type="Gene3D" id="2.30.30.40">
    <property type="entry name" value="SH3 Domains"/>
    <property type="match status" value="1"/>
</dbReference>
<dbReference type="Gene3D" id="3.30.60.20">
    <property type="match status" value="1"/>
</dbReference>
<evidence type="ECO:0000259" key="6">
    <source>
        <dbReference type="PROSITE" id="PS50002"/>
    </source>
</evidence>
<dbReference type="Pfam" id="PF00130">
    <property type="entry name" value="C1_1"/>
    <property type="match status" value="1"/>
</dbReference>
<dbReference type="PROSITE" id="PS50010">
    <property type="entry name" value="DH_2"/>
    <property type="match status" value="1"/>
</dbReference>
<dbReference type="InterPro" id="IPR001452">
    <property type="entry name" value="SH3_domain"/>
</dbReference>
<dbReference type="PROSITE" id="PS50002">
    <property type="entry name" value="SH3"/>
    <property type="match status" value="1"/>
</dbReference>
<dbReference type="SMART" id="SM00326">
    <property type="entry name" value="SH3"/>
    <property type="match status" value="1"/>
</dbReference>
<dbReference type="EMBL" id="JAODUP010001139">
    <property type="protein sequence ID" value="KAK2141216.1"/>
    <property type="molecule type" value="Genomic_DNA"/>
</dbReference>
<dbReference type="Pfam" id="PF00621">
    <property type="entry name" value="RhoGEF"/>
    <property type="match status" value="1"/>
</dbReference>
<evidence type="ECO:0000313" key="10">
    <source>
        <dbReference type="Proteomes" id="UP001208570"/>
    </source>
</evidence>
<dbReference type="SUPFAM" id="SSF55550">
    <property type="entry name" value="SH2 domain"/>
    <property type="match status" value="1"/>
</dbReference>
<dbReference type="GO" id="GO:0005737">
    <property type="term" value="C:cytoplasm"/>
    <property type="evidence" value="ECO:0007669"/>
    <property type="project" value="TreeGrafter"/>
</dbReference>
<protein>
    <submittedName>
        <fullName evidence="9">Uncharacterized protein</fullName>
    </submittedName>
</protein>
<dbReference type="Gene3D" id="2.30.29.30">
    <property type="entry name" value="Pleckstrin-homology domain (PH domain)/Phosphotyrosine-binding domain (PTB)"/>
    <property type="match status" value="1"/>
</dbReference>
<dbReference type="InterPro" id="IPR000980">
    <property type="entry name" value="SH2"/>
</dbReference>
<evidence type="ECO:0000259" key="5">
    <source>
        <dbReference type="PROSITE" id="PS50001"/>
    </source>
</evidence>
<dbReference type="PANTHER" id="PTHR45818">
    <property type="entry name" value="PROTEIN VAV"/>
    <property type="match status" value="1"/>
</dbReference>
<proteinExistence type="predicted"/>
<evidence type="ECO:0000256" key="4">
    <source>
        <dbReference type="PROSITE-ProRule" id="PRU00192"/>
    </source>
</evidence>
<feature type="domain" description="Phorbol-ester/DAG-type" evidence="8">
    <location>
        <begin position="273"/>
        <end position="328"/>
    </location>
</feature>
<dbReference type="PANTHER" id="PTHR45818:SF3">
    <property type="entry name" value="PROTEIN VAV"/>
    <property type="match status" value="1"/>
</dbReference>
<dbReference type="PROSITE" id="PS50081">
    <property type="entry name" value="ZF_DAG_PE_2"/>
    <property type="match status" value="1"/>
</dbReference>
<dbReference type="InterPro" id="IPR000219">
    <property type="entry name" value="DH_dom"/>
</dbReference>
<accession>A0AAD9IV94</accession>
<sequence>MASCASCDIENIAECFLQWKEKFLLYGEFCAQLSFAQGLLDEICSKDEEIKNKVEECEMAANQRQYHLRDLLALPVQRIMKYKLFLKKLMKKTADDLPEKFQLQCALDEMKDVEDYVNQVKKDTEQLRLINAIQECMNKSAQISITMELGHIHFDSEVRIKQKNDWYSKTRHVFVFDNAIVIFKYKRAECLTYIKNLKLSEYEVQKLADVPKCWTQHEEQLLYPFELVKKTDLDGKQSASYYLMLKTDNLREKCIRAIETAQENICPKYAEDGGDYFMHTFDKGAVCDICKKLFKGVFYQGYFCDVMETAVHKECIQKAITSTADGACENNDLMSYPWFVGEMKHSIANKCLEDQKSGTYLIRTTSAGGYALSLTYKSGVTHLRIKQSSKNPFYLCDTNSFGTLAELVSYYQRHSFREEIPKLQTTLDYAYNDVVTMGRATYSFKAKKINQLSFEVGDNIEIIVKQSGKPGWFKGRKGSKFGYFPSSLVAEEER</sequence>
<dbReference type="SUPFAM" id="SSF48065">
    <property type="entry name" value="DBL homology domain (DH-domain)"/>
    <property type="match status" value="1"/>
</dbReference>
<dbReference type="PROSITE" id="PS50001">
    <property type="entry name" value="SH2"/>
    <property type="match status" value="1"/>
</dbReference>
<evidence type="ECO:0000256" key="2">
    <source>
        <dbReference type="ARBA" id="ARBA00022999"/>
    </source>
</evidence>
<dbReference type="InterPro" id="IPR002219">
    <property type="entry name" value="PKC_DAG/PE"/>
</dbReference>
<keyword evidence="2 3" id="KW-0727">SH2 domain</keyword>
<comment type="caution">
    <text evidence="9">The sequence shown here is derived from an EMBL/GenBank/DDBJ whole genome shotgun (WGS) entry which is preliminary data.</text>
</comment>
<dbReference type="PRINTS" id="PR00401">
    <property type="entry name" value="SH2DOMAIN"/>
</dbReference>
<feature type="domain" description="DH" evidence="7">
    <location>
        <begin position="1"/>
        <end position="120"/>
    </location>
</feature>
<dbReference type="Gene3D" id="3.30.505.10">
    <property type="entry name" value="SH2 domain"/>
    <property type="match status" value="1"/>
</dbReference>
<dbReference type="GO" id="GO:0016477">
    <property type="term" value="P:cell migration"/>
    <property type="evidence" value="ECO:0007669"/>
    <property type="project" value="TreeGrafter"/>
</dbReference>